<dbReference type="Proteomes" id="UP000007963">
    <property type="component" value="Unassembled WGS sequence"/>
</dbReference>
<evidence type="ECO:0000256" key="1">
    <source>
        <dbReference type="ARBA" id="ARBA00023589"/>
    </source>
</evidence>
<dbReference type="GO" id="GO:0000253">
    <property type="term" value="F:3-beta-hydroxysteroid 3-dehydrogenase (NADP+) activity"/>
    <property type="evidence" value="ECO:0007669"/>
    <property type="project" value="UniProtKB-EC"/>
</dbReference>
<dbReference type="GO" id="GO:0005741">
    <property type="term" value="C:mitochondrial outer membrane"/>
    <property type="evidence" value="ECO:0007669"/>
    <property type="project" value="TreeGrafter"/>
</dbReference>
<dbReference type="PANTHER" id="PTHR43647">
    <property type="entry name" value="DEHYDROGENASE"/>
    <property type="match status" value="1"/>
</dbReference>
<protein>
    <recommendedName>
        <fullName evidence="2">3beta-hydroxysteroid 3-dehydrogenase</fullName>
        <ecNumber evidence="2">1.1.1.270</ecNumber>
    </recommendedName>
</protein>
<dbReference type="eggNOG" id="KOG1208">
    <property type="taxonomic scope" value="Eukaryota"/>
</dbReference>
<dbReference type="RefSeq" id="XP_001217359.1">
    <property type="nucleotide sequence ID" value="XM_001217358.1"/>
</dbReference>
<dbReference type="OMA" id="CNAFTMS"/>
<dbReference type="GeneID" id="4323117"/>
<evidence type="ECO:0000313" key="4">
    <source>
        <dbReference type="Proteomes" id="UP000007963"/>
    </source>
</evidence>
<gene>
    <name evidence="3" type="ORF">ATEG_08773</name>
</gene>
<dbReference type="VEuPathDB" id="FungiDB:ATEG_08773"/>
<dbReference type="Pfam" id="PF00106">
    <property type="entry name" value="adh_short"/>
    <property type="match status" value="1"/>
</dbReference>
<comment type="pathway">
    <text evidence="1">Steroid biosynthesis; zymosterol biosynthesis; zymosterol from lanosterol: step 5/6.</text>
</comment>
<dbReference type="InterPro" id="IPR051593">
    <property type="entry name" value="Ergosterol_Biosynth_ERG27"/>
</dbReference>
<dbReference type="InterPro" id="IPR002347">
    <property type="entry name" value="SDR_fam"/>
</dbReference>
<proteinExistence type="predicted"/>
<dbReference type="EC" id="1.1.1.270" evidence="2"/>
<dbReference type="STRING" id="341663.Q0CC11"/>
<evidence type="ECO:0000313" key="3">
    <source>
        <dbReference type="EMBL" id="EAU30905.1"/>
    </source>
</evidence>
<accession>Q0CC11</accession>
<dbReference type="PANTHER" id="PTHR43647:SF4">
    <property type="entry name" value="KETOREDUCTASE (KR) DOMAIN-CONTAINING PROTEIN"/>
    <property type="match status" value="1"/>
</dbReference>
<organism evidence="3 4">
    <name type="scientific">Aspergillus terreus (strain NIH 2624 / FGSC A1156)</name>
    <dbReference type="NCBI Taxonomy" id="341663"/>
    <lineage>
        <taxon>Eukaryota</taxon>
        <taxon>Fungi</taxon>
        <taxon>Dikarya</taxon>
        <taxon>Ascomycota</taxon>
        <taxon>Pezizomycotina</taxon>
        <taxon>Eurotiomycetes</taxon>
        <taxon>Eurotiomycetidae</taxon>
        <taxon>Eurotiales</taxon>
        <taxon>Aspergillaceae</taxon>
        <taxon>Aspergillus</taxon>
        <taxon>Aspergillus subgen. Circumdati</taxon>
    </lineage>
</organism>
<dbReference type="InterPro" id="IPR036291">
    <property type="entry name" value="NAD(P)-bd_dom_sf"/>
</dbReference>
<reference evidence="4" key="1">
    <citation type="submission" date="2005-09" db="EMBL/GenBank/DDBJ databases">
        <title>Annotation of the Aspergillus terreus NIH2624 genome.</title>
        <authorList>
            <person name="Birren B.W."/>
            <person name="Lander E.S."/>
            <person name="Galagan J.E."/>
            <person name="Nusbaum C."/>
            <person name="Devon K."/>
            <person name="Henn M."/>
            <person name="Ma L.-J."/>
            <person name="Jaffe D.B."/>
            <person name="Butler J."/>
            <person name="Alvarez P."/>
            <person name="Gnerre S."/>
            <person name="Grabherr M."/>
            <person name="Kleber M."/>
            <person name="Mauceli E.W."/>
            <person name="Brockman W."/>
            <person name="Rounsley S."/>
            <person name="Young S.K."/>
            <person name="LaButti K."/>
            <person name="Pushparaj V."/>
            <person name="DeCaprio D."/>
            <person name="Crawford M."/>
            <person name="Koehrsen M."/>
            <person name="Engels R."/>
            <person name="Montgomery P."/>
            <person name="Pearson M."/>
            <person name="Howarth C."/>
            <person name="Larson L."/>
            <person name="Luoma S."/>
            <person name="White J."/>
            <person name="Alvarado L."/>
            <person name="Kodira C.D."/>
            <person name="Zeng Q."/>
            <person name="Oleary S."/>
            <person name="Yandava C."/>
            <person name="Denning D.W."/>
            <person name="Nierman W.C."/>
            <person name="Milne T."/>
            <person name="Madden K."/>
        </authorList>
    </citation>
    <scope>NUCLEOTIDE SEQUENCE [LARGE SCALE GENOMIC DNA]</scope>
    <source>
        <strain evidence="4">NIH 2624 / FGSC A1156</strain>
    </source>
</reference>
<dbReference type="Gene3D" id="3.40.50.720">
    <property type="entry name" value="NAD(P)-binding Rossmann-like Domain"/>
    <property type="match status" value="1"/>
</dbReference>
<dbReference type="SUPFAM" id="SSF51735">
    <property type="entry name" value="NAD(P)-binding Rossmann-fold domains"/>
    <property type="match status" value="1"/>
</dbReference>
<dbReference type="HOGENOM" id="CLU_010194_44_3_1"/>
<name>Q0CC11_ASPTN</name>
<dbReference type="GO" id="GO:0005789">
    <property type="term" value="C:endoplasmic reticulum membrane"/>
    <property type="evidence" value="ECO:0007669"/>
    <property type="project" value="TreeGrafter"/>
</dbReference>
<dbReference type="GO" id="GO:0005811">
    <property type="term" value="C:lipid droplet"/>
    <property type="evidence" value="ECO:0007669"/>
    <property type="project" value="TreeGrafter"/>
</dbReference>
<dbReference type="EMBL" id="CH476606">
    <property type="protein sequence ID" value="EAU30905.1"/>
    <property type="molecule type" value="Genomic_DNA"/>
</dbReference>
<evidence type="ECO:0000256" key="2">
    <source>
        <dbReference type="ARBA" id="ARBA00023621"/>
    </source>
</evidence>
<dbReference type="OrthoDB" id="191139at2759"/>
<dbReference type="AlphaFoldDB" id="Q0CC11"/>
<sequence>MAGTVLITGANGSLALGFVEAFLQSYPQHTLVATVRDPSPVTDANTARLEQLVSRYPRAKVYIQALDLGKLSSVRSFAEKLSRDVLSEKFPRISAIVCNAATLSLEAGQKFTADNYEATFQVCHLSHYLLVLKLLQCMDTSGRIVMLGSVTHDSNNANPLSSLVAQFPDDIEELVKPRADPPGLVHDRGFQRYATAKLANVTFMNHLNRLLLESPSLSHITATAMDPGGLPSSRAQSEQKKSTQRLFATINFLMPVLKHLTKSFRTTEDAGRDLVALSVSPSFQGKRGYFVGQRQMDAAAASKDEGVQNKLWEACWRWAGLVPGETVLQM</sequence>